<organism evidence="3 4">
    <name type="scientific">Actinophytocola gossypii</name>
    <dbReference type="NCBI Taxonomy" id="2812003"/>
    <lineage>
        <taxon>Bacteria</taxon>
        <taxon>Bacillati</taxon>
        <taxon>Actinomycetota</taxon>
        <taxon>Actinomycetes</taxon>
        <taxon>Pseudonocardiales</taxon>
        <taxon>Pseudonocardiaceae</taxon>
    </lineage>
</organism>
<dbReference type="InterPro" id="IPR000424">
    <property type="entry name" value="Primosome_PriB/ssb"/>
</dbReference>
<dbReference type="PROSITE" id="PS50935">
    <property type="entry name" value="SSB"/>
    <property type="match status" value="1"/>
</dbReference>
<sequence>MFETFMTMVGKVVSEPVRHTFASGDQKTSFRLMSVERRLNRETQEWGDGDRLFLTVNCRRRLAENAALSLVKGDNVLVSGRLYTRSYTTEAGERRETYEIDARALGADLAWCTVVVERPSRPERALVGVSTGTPGEGVVAQRVA</sequence>
<dbReference type="RefSeq" id="WP_260194742.1">
    <property type="nucleotide sequence ID" value="NZ_JAFFZE010000022.1"/>
</dbReference>
<name>A0ABT2JG77_9PSEU</name>
<evidence type="ECO:0000313" key="3">
    <source>
        <dbReference type="EMBL" id="MCT2586877.1"/>
    </source>
</evidence>
<evidence type="ECO:0000256" key="2">
    <source>
        <dbReference type="PROSITE-ProRule" id="PRU00252"/>
    </source>
</evidence>
<dbReference type="Pfam" id="PF00436">
    <property type="entry name" value="SSB"/>
    <property type="match status" value="1"/>
</dbReference>
<evidence type="ECO:0000313" key="4">
    <source>
        <dbReference type="Proteomes" id="UP001156441"/>
    </source>
</evidence>
<dbReference type="CDD" id="cd04496">
    <property type="entry name" value="SSB_OBF"/>
    <property type="match status" value="1"/>
</dbReference>
<dbReference type="EMBL" id="JAFFZE010000022">
    <property type="protein sequence ID" value="MCT2586877.1"/>
    <property type="molecule type" value="Genomic_DNA"/>
</dbReference>
<proteinExistence type="predicted"/>
<dbReference type="GO" id="GO:0003677">
    <property type="term" value="F:DNA binding"/>
    <property type="evidence" value="ECO:0007669"/>
    <property type="project" value="UniProtKB-KW"/>
</dbReference>
<dbReference type="Proteomes" id="UP001156441">
    <property type="component" value="Unassembled WGS sequence"/>
</dbReference>
<accession>A0ABT2JG77</accession>
<protein>
    <submittedName>
        <fullName evidence="3">Single-stranded DNA-binding protein</fullName>
    </submittedName>
</protein>
<comment type="caution">
    <text evidence="3">The sequence shown here is derived from an EMBL/GenBank/DDBJ whole genome shotgun (WGS) entry which is preliminary data.</text>
</comment>
<dbReference type="InterPro" id="IPR012340">
    <property type="entry name" value="NA-bd_OB-fold"/>
</dbReference>
<dbReference type="Gene3D" id="2.40.50.140">
    <property type="entry name" value="Nucleic acid-binding proteins"/>
    <property type="match status" value="1"/>
</dbReference>
<keyword evidence="1 2" id="KW-0238">DNA-binding</keyword>
<evidence type="ECO:0000256" key="1">
    <source>
        <dbReference type="ARBA" id="ARBA00023125"/>
    </source>
</evidence>
<gene>
    <name evidence="3" type="ORF">JT362_27520</name>
</gene>
<keyword evidence="4" id="KW-1185">Reference proteome</keyword>
<reference evidence="3 4" key="1">
    <citation type="submission" date="2021-02" db="EMBL/GenBank/DDBJ databases">
        <title>Actinophytocola xerophila sp. nov., isolated from soil of cotton cropping field.</title>
        <authorList>
            <person name="Huang R."/>
            <person name="Chen X."/>
            <person name="Ge X."/>
            <person name="Liu W."/>
        </authorList>
    </citation>
    <scope>NUCLEOTIDE SEQUENCE [LARGE SCALE GENOMIC DNA]</scope>
    <source>
        <strain evidence="3 4">S1-96</strain>
    </source>
</reference>
<dbReference type="SUPFAM" id="SSF50249">
    <property type="entry name" value="Nucleic acid-binding proteins"/>
    <property type="match status" value="1"/>
</dbReference>